<sequence>MFGTKEPLLVCGVPEMSRRDLSQAPNGLEVLCPIGDPGNLGALLRCCRAFDVQTVVLLQEAVHPFHPKVIRASSGAVFVQSLEWAGSITDLDTPETLQWITALDLHGTNLSTVQWSKHVRLLIGEEGVGLPPFQFLERLCIPQIHPSIPLNATVAGSIALYAYRQHHSPP</sequence>
<dbReference type="SUPFAM" id="SSF75217">
    <property type="entry name" value="alpha/beta knot"/>
    <property type="match status" value="1"/>
</dbReference>
<dbReference type="GO" id="GO:0003723">
    <property type="term" value="F:RNA binding"/>
    <property type="evidence" value="ECO:0007669"/>
    <property type="project" value="InterPro"/>
</dbReference>
<dbReference type="GO" id="GO:0008173">
    <property type="term" value="F:RNA methyltransferase activity"/>
    <property type="evidence" value="ECO:0007669"/>
    <property type="project" value="InterPro"/>
</dbReference>
<dbReference type="RefSeq" id="WP_312642680.1">
    <property type="nucleotide sequence ID" value="NZ_CP116967.1"/>
</dbReference>
<feature type="domain" description="tRNA/rRNA methyltransferase SpoU type" evidence="3">
    <location>
        <begin position="30"/>
        <end position="161"/>
    </location>
</feature>
<dbReference type="Proteomes" id="UP001302719">
    <property type="component" value="Chromosome"/>
</dbReference>
<keyword evidence="1 4" id="KW-0489">Methyltransferase</keyword>
<dbReference type="PANTHER" id="PTHR43191:SF2">
    <property type="entry name" value="RRNA METHYLTRANSFERASE 3, MITOCHONDRIAL"/>
    <property type="match status" value="1"/>
</dbReference>
<evidence type="ECO:0000256" key="1">
    <source>
        <dbReference type="ARBA" id="ARBA00022603"/>
    </source>
</evidence>
<dbReference type="KEGG" id="nall:PP769_17655"/>
<dbReference type="PANTHER" id="PTHR43191">
    <property type="entry name" value="RRNA METHYLTRANSFERASE 3"/>
    <property type="match status" value="1"/>
</dbReference>
<evidence type="ECO:0000313" key="5">
    <source>
        <dbReference type="Proteomes" id="UP001302719"/>
    </source>
</evidence>
<dbReference type="InterPro" id="IPR029026">
    <property type="entry name" value="tRNA_m1G_MTases_N"/>
</dbReference>
<keyword evidence="5" id="KW-1185">Reference proteome</keyword>
<dbReference type="InterPro" id="IPR001537">
    <property type="entry name" value="SpoU_MeTrfase"/>
</dbReference>
<evidence type="ECO:0000313" key="4">
    <source>
        <dbReference type="EMBL" id="WNM57774.1"/>
    </source>
</evidence>
<organism evidence="4 5">
    <name type="scientific">Candidatus Nitrospira allomarina</name>
    <dbReference type="NCBI Taxonomy" id="3020900"/>
    <lineage>
        <taxon>Bacteria</taxon>
        <taxon>Pseudomonadati</taxon>
        <taxon>Nitrospirota</taxon>
        <taxon>Nitrospiria</taxon>
        <taxon>Nitrospirales</taxon>
        <taxon>Nitrospiraceae</taxon>
        <taxon>Nitrospira</taxon>
    </lineage>
</organism>
<dbReference type="GO" id="GO:0006396">
    <property type="term" value="P:RNA processing"/>
    <property type="evidence" value="ECO:0007669"/>
    <property type="project" value="InterPro"/>
</dbReference>
<name>A0AA96G9B2_9BACT</name>
<dbReference type="InterPro" id="IPR029028">
    <property type="entry name" value="Alpha/beta_knot_MTases"/>
</dbReference>
<dbReference type="InterPro" id="IPR051259">
    <property type="entry name" value="rRNA_Methyltransferase"/>
</dbReference>
<dbReference type="AlphaFoldDB" id="A0AA96G9B2"/>
<dbReference type="GO" id="GO:0032259">
    <property type="term" value="P:methylation"/>
    <property type="evidence" value="ECO:0007669"/>
    <property type="project" value="UniProtKB-KW"/>
</dbReference>
<gene>
    <name evidence="4" type="ORF">PP769_17655</name>
</gene>
<evidence type="ECO:0000256" key="2">
    <source>
        <dbReference type="ARBA" id="ARBA00022679"/>
    </source>
</evidence>
<proteinExistence type="predicted"/>
<reference evidence="4 5" key="1">
    <citation type="submission" date="2023-01" db="EMBL/GenBank/DDBJ databases">
        <title>Cultivation and genomic characterization of new, ubiquitous marine nitrite-oxidizing bacteria from the Nitrospirales.</title>
        <authorList>
            <person name="Mueller A.J."/>
            <person name="Daebeler A."/>
            <person name="Herbold C.W."/>
            <person name="Kirkegaard R.H."/>
            <person name="Daims H."/>
        </authorList>
    </citation>
    <scope>NUCLEOTIDE SEQUENCE [LARGE SCALE GENOMIC DNA]</scope>
    <source>
        <strain evidence="4 5">VA</strain>
    </source>
</reference>
<dbReference type="Gene3D" id="3.40.1280.10">
    <property type="match status" value="1"/>
</dbReference>
<accession>A0AA96G9B2</accession>
<evidence type="ECO:0000259" key="3">
    <source>
        <dbReference type="Pfam" id="PF00588"/>
    </source>
</evidence>
<keyword evidence="2" id="KW-0808">Transferase</keyword>
<dbReference type="CDD" id="cd18095">
    <property type="entry name" value="SpoU-like_rRNA-MTase"/>
    <property type="match status" value="1"/>
</dbReference>
<dbReference type="Pfam" id="PF00588">
    <property type="entry name" value="SpoU_methylase"/>
    <property type="match status" value="1"/>
</dbReference>
<dbReference type="EMBL" id="CP116967">
    <property type="protein sequence ID" value="WNM57774.1"/>
    <property type="molecule type" value="Genomic_DNA"/>
</dbReference>
<protein>
    <submittedName>
        <fullName evidence="4">TrmH family RNA methyltransferase</fullName>
    </submittedName>
</protein>